<reference evidence="1 2" key="1">
    <citation type="journal article" date="2010" name="Int. J. Syst. Evol. Microbiol.">
        <title>Bacillus horneckiae sp. nov., isolated from a spacecraft-assembly clean room.</title>
        <authorList>
            <person name="Vaishampayan P."/>
            <person name="Probst A."/>
            <person name="Krishnamurthi S."/>
            <person name="Ghosh S."/>
            <person name="Osman S."/>
            <person name="McDowall A."/>
            <person name="Ruckmani A."/>
            <person name="Mayilraj S."/>
            <person name="Venkateswaran K."/>
        </authorList>
    </citation>
    <scope>NUCLEOTIDE SEQUENCE [LARGE SCALE GENOMIC DNA]</scope>
    <source>
        <strain evidence="2">1PO1SC</strain>
    </source>
</reference>
<evidence type="ECO:0000313" key="1">
    <source>
        <dbReference type="EMBL" id="PKG27371.1"/>
    </source>
</evidence>
<keyword evidence="2" id="KW-1185">Reference proteome</keyword>
<organism evidence="1 2">
    <name type="scientific">Cytobacillus horneckiae</name>
    <dbReference type="NCBI Taxonomy" id="549687"/>
    <lineage>
        <taxon>Bacteria</taxon>
        <taxon>Bacillati</taxon>
        <taxon>Bacillota</taxon>
        <taxon>Bacilli</taxon>
        <taxon>Bacillales</taxon>
        <taxon>Bacillaceae</taxon>
        <taxon>Cytobacillus</taxon>
    </lineage>
</organism>
<dbReference type="EMBL" id="PISD01000046">
    <property type="protein sequence ID" value="PKG27371.1"/>
    <property type="molecule type" value="Genomic_DNA"/>
</dbReference>
<name>A0A2N0ZCY6_9BACI</name>
<sequence length="120" mass="14266">MLIKDYKGWELEKAVPNSFEDFFNRSEVTFEKDGREKTLTITYVQYFEEFMSEFTPFRQDPLFEIGSREVAFKDIVAAVCLLNQPDFSERKRVFVSSKTEFLSLFNGFDFNKLPDRLRTD</sequence>
<dbReference type="Proteomes" id="UP000233343">
    <property type="component" value="Unassembled WGS sequence"/>
</dbReference>
<gene>
    <name evidence="1" type="ORF">CWS20_19635</name>
</gene>
<protein>
    <submittedName>
        <fullName evidence="1">Uncharacterized protein</fullName>
    </submittedName>
</protein>
<dbReference type="RefSeq" id="WP_083957469.1">
    <property type="nucleotide sequence ID" value="NZ_JAFDQP010000009.1"/>
</dbReference>
<comment type="caution">
    <text evidence="1">The sequence shown here is derived from an EMBL/GenBank/DDBJ whole genome shotgun (WGS) entry which is preliminary data.</text>
</comment>
<evidence type="ECO:0000313" key="2">
    <source>
        <dbReference type="Proteomes" id="UP000233343"/>
    </source>
</evidence>
<accession>A0A2N0ZCY6</accession>
<dbReference type="AlphaFoldDB" id="A0A2N0ZCY6"/>
<proteinExistence type="predicted"/>